<sequence>MFFKDSINAFSFQFQFHYCYFIIIIYNWLFLHYPHVE</sequence>
<keyword evidence="1" id="KW-0472">Membrane</keyword>
<organism evidence="2">
    <name type="scientific">Anguilla anguilla</name>
    <name type="common">European freshwater eel</name>
    <name type="synonym">Muraena anguilla</name>
    <dbReference type="NCBI Taxonomy" id="7936"/>
    <lineage>
        <taxon>Eukaryota</taxon>
        <taxon>Metazoa</taxon>
        <taxon>Chordata</taxon>
        <taxon>Craniata</taxon>
        <taxon>Vertebrata</taxon>
        <taxon>Euteleostomi</taxon>
        <taxon>Actinopterygii</taxon>
        <taxon>Neopterygii</taxon>
        <taxon>Teleostei</taxon>
        <taxon>Anguilliformes</taxon>
        <taxon>Anguillidae</taxon>
        <taxon>Anguilla</taxon>
    </lineage>
</organism>
<proteinExistence type="predicted"/>
<reference evidence="2" key="2">
    <citation type="journal article" date="2015" name="Fish Shellfish Immunol.">
        <title>Early steps in the European eel (Anguilla anguilla)-Vibrio vulnificus interaction in the gills: Role of the RtxA13 toxin.</title>
        <authorList>
            <person name="Callol A."/>
            <person name="Pajuelo D."/>
            <person name="Ebbesson L."/>
            <person name="Teles M."/>
            <person name="MacKenzie S."/>
            <person name="Amaro C."/>
        </authorList>
    </citation>
    <scope>NUCLEOTIDE SEQUENCE</scope>
</reference>
<protein>
    <submittedName>
        <fullName evidence="2">Uncharacterized protein</fullName>
    </submittedName>
</protein>
<accession>A0A0E9XDP8</accession>
<dbReference type="AlphaFoldDB" id="A0A0E9XDP8"/>
<name>A0A0E9XDP8_ANGAN</name>
<reference evidence="2" key="1">
    <citation type="submission" date="2014-11" db="EMBL/GenBank/DDBJ databases">
        <authorList>
            <person name="Amaro Gonzalez C."/>
        </authorList>
    </citation>
    <scope>NUCLEOTIDE SEQUENCE</scope>
</reference>
<keyword evidence="1" id="KW-0812">Transmembrane</keyword>
<keyword evidence="1" id="KW-1133">Transmembrane helix</keyword>
<feature type="transmembrane region" description="Helical" evidence="1">
    <location>
        <begin position="12"/>
        <end position="31"/>
    </location>
</feature>
<dbReference type="EMBL" id="GBXM01008612">
    <property type="protein sequence ID" value="JAH99965.1"/>
    <property type="molecule type" value="Transcribed_RNA"/>
</dbReference>
<evidence type="ECO:0000313" key="2">
    <source>
        <dbReference type="EMBL" id="JAH99965.1"/>
    </source>
</evidence>
<evidence type="ECO:0000256" key="1">
    <source>
        <dbReference type="SAM" id="Phobius"/>
    </source>
</evidence>